<feature type="non-terminal residue" evidence="1">
    <location>
        <position position="1"/>
    </location>
</feature>
<protein>
    <submittedName>
        <fullName evidence="1">Uncharacterized protein</fullName>
    </submittedName>
</protein>
<reference evidence="1 2" key="2">
    <citation type="submission" date="2017-10" db="EMBL/GenBank/DDBJ databases">
        <title>Extensive intraspecific genome diversity in a model arbuscular mycorrhizal fungus.</title>
        <authorList>
            <person name="Chen E.C.H."/>
            <person name="Morin E."/>
            <person name="Baudet D."/>
            <person name="Noel J."/>
            <person name="Ndikumana S."/>
            <person name="Charron P."/>
            <person name="St-Onge C."/>
            <person name="Giorgi J."/>
            <person name="Grigoriev I.V."/>
            <person name="Roux C."/>
            <person name="Martin F.M."/>
            <person name="Corradi N."/>
        </authorList>
    </citation>
    <scope>NUCLEOTIDE SEQUENCE [LARGE SCALE GENOMIC DNA]</scope>
    <source>
        <strain evidence="1 2">C2</strain>
    </source>
</reference>
<dbReference type="EMBL" id="LLXL01007203">
    <property type="protein sequence ID" value="PKK55618.1"/>
    <property type="molecule type" value="Genomic_DNA"/>
</dbReference>
<dbReference type="Proteomes" id="UP000233469">
    <property type="component" value="Unassembled WGS sequence"/>
</dbReference>
<organism evidence="1 2">
    <name type="scientific">Rhizophagus irregularis</name>
    <dbReference type="NCBI Taxonomy" id="588596"/>
    <lineage>
        <taxon>Eukaryota</taxon>
        <taxon>Fungi</taxon>
        <taxon>Fungi incertae sedis</taxon>
        <taxon>Mucoromycota</taxon>
        <taxon>Glomeromycotina</taxon>
        <taxon>Glomeromycetes</taxon>
        <taxon>Glomerales</taxon>
        <taxon>Glomeraceae</taxon>
        <taxon>Rhizophagus</taxon>
    </lineage>
</organism>
<reference evidence="1 2" key="1">
    <citation type="submission" date="2016-04" db="EMBL/GenBank/DDBJ databases">
        <title>Genome analyses suggest a sexual origin of heterokaryosis in a supposedly ancient asexual fungus.</title>
        <authorList>
            <person name="Ropars J."/>
            <person name="Sedzielewska K."/>
            <person name="Noel J."/>
            <person name="Charron P."/>
            <person name="Farinelli L."/>
            <person name="Marton T."/>
            <person name="Kruger M."/>
            <person name="Pelin A."/>
            <person name="Brachmann A."/>
            <person name="Corradi N."/>
        </authorList>
    </citation>
    <scope>NUCLEOTIDE SEQUENCE [LARGE SCALE GENOMIC DNA]</scope>
    <source>
        <strain evidence="1 2">C2</strain>
    </source>
</reference>
<evidence type="ECO:0000313" key="1">
    <source>
        <dbReference type="EMBL" id="PKK55618.1"/>
    </source>
</evidence>
<accession>A0A2N1M1U3</accession>
<gene>
    <name evidence="1" type="ORF">RhiirC2_801940</name>
</gene>
<name>A0A2N1M1U3_9GLOM</name>
<proteinExistence type="predicted"/>
<sequence>VSSLEARYQFSTPGLWTLWDSVGGRVWTCEIDLSFLVNLLVHGISMGSD</sequence>
<comment type="caution">
    <text evidence="1">The sequence shown here is derived from an EMBL/GenBank/DDBJ whole genome shotgun (WGS) entry which is preliminary data.</text>
</comment>
<evidence type="ECO:0000313" key="2">
    <source>
        <dbReference type="Proteomes" id="UP000233469"/>
    </source>
</evidence>
<dbReference type="AlphaFoldDB" id="A0A2N1M1U3"/>